<dbReference type="EMBL" id="JBEDUW010000004">
    <property type="protein sequence ID" value="KAK9932226.1"/>
    <property type="molecule type" value="Genomic_DNA"/>
</dbReference>
<comment type="caution">
    <text evidence="2">The sequence shown here is derived from an EMBL/GenBank/DDBJ whole genome shotgun (WGS) entry which is preliminary data.</text>
</comment>
<accession>A0AAW1X7G5</accession>
<organism evidence="2 3">
    <name type="scientific">Rubus argutus</name>
    <name type="common">Southern blackberry</name>
    <dbReference type="NCBI Taxonomy" id="59490"/>
    <lineage>
        <taxon>Eukaryota</taxon>
        <taxon>Viridiplantae</taxon>
        <taxon>Streptophyta</taxon>
        <taxon>Embryophyta</taxon>
        <taxon>Tracheophyta</taxon>
        <taxon>Spermatophyta</taxon>
        <taxon>Magnoliopsida</taxon>
        <taxon>eudicotyledons</taxon>
        <taxon>Gunneridae</taxon>
        <taxon>Pentapetalae</taxon>
        <taxon>rosids</taxon>
        <taxon>fabids</taxon>
        <taxon>Rosales</taxon>
        <taxon>Rosaceae</taxon>
        <taxon>Rosoideae</taxon>
        <taxon>Rosoideae incertae sedis</taxon>
        <taxon>Rubus</taxon>
    </lineage>
</organism>
<name>A0AAW1X7G5_RUBAR</name>
<evidence type="ECO:0000313" key="2">
    <source>
        <dbReference type="EMBL" id="KAK9932226.1"/>
    </source>
</evidence>
<dbReference type="AlphaFoldDB" id="A0AAW1X7G5"/>
<dbReference type="Proteomes" id="UP001457282">
    <property type="component" value="Unassembled WGS sequence"/>
</dbReference>
<evidence type="ECO:0000256" key="1">
    <source>
        <dbReference type="SAM" id="MobiDB-lite"/>
    </source>
</evidence>
<keyword evidence="3" id="KW-1185">Reference proteome</keyword>
<feature type="region of interest" description="Disordered" evidence="1">
    <location>
        <begin position="1"/>
        <end position="91"/>
    </location>
</feature>
<evidence type="ECO:0000313" key="3">
    <source>
        <dbReference type="Proteomes" id="UP001457282"/>
    </source>
</evidence>
<proteinExistence type="predicted"/>
<gene>
    <name evidence="2" type="ORF">M0R45_019472</name>
</gene>
<feature type="compositionally biased region" description="Polar residues" evidence="1">
    <location>
        <begin position="14"/>
        <end position="26"/>
    </location>
</feature>
<reference evidence="2 3" key="1">
    <citation type="journal article" date="2023" name="G3 (Bethesda)">
        <title>A chromosome-length genome assembly and annotation of blackberry (Rubus argutus, cv. 'Hillquist').</title>
        <authorList>
            <person name="Bruna T."/>
            <person name="Aryal R."/>
            <person name="Dudchenko O."/>
            <person name="Sargent D.J."/>
            <person name="Mead D."/>
            <person name="Buti M."/>
            <person name="Cavallini A."/>
            <person name="Hytonen T."/>
            <person name="Andres J."/>
            <person name="Pham M."/>
            <person name="Weisz D."/>
            <person name="Mascagni F."/>
            <person name="Usai G."/>
            <person name="Natali L."/>
            <person name="Bassil N."/>
            <person name="Fernandez G.E."/>
            <person name="Lomsadze A."/>
            <person name="Armour M."/>
            <person name="Olukolu B."/>
            <person name="Poorten T."/>
            <person name="Britton C."/>
            <person name="Davik J."/>
            <person name="Ashrafi H."/>
            <person name="Aiden E.L."/>
            <person name="Borodovsky M."/>
            <person name="Worthington M."/>
        </authorList>
    </citation>
    <scope>NUCLEOTIDE SEQUENCE [LARGE SCALE GENOMIC DNA]</scope>
    <source>
        <strain evidence="2">PI 553951</strain>
    </source>
</reference>
<sequence>MRQSPHLQRHRKPSSCSSQDTPTRASVSVDPIPTPRRSHLHRDIPAATEIAPPRAQTHIASSSGPARASLPSHAASYPSCPFLSTMKQSQK</sequence>
<protein>
    <submittedName>
        <fullName evidence="2">Uncharacterized protein</fullName>
    </submittedName>
</protein>